<comment type="similarity">
    <text evidence="1">Belongs to the UDP-glycosyltransferase family.</text>
</comment>
<proteinExistence type="inferred from homology"/>
<name>A0A218VW39_PUNGR</name>
<reference evidence="4" key="2">
    <citation type="submission" date="2017-06" db="EMBL/GenBank/DDBJ databases">
        <title>The pomegranate genome and the genomics of punicalagin biosynthesis.</title>
        <authorList>
            <person name="Xu C."/>
        </authorList>
    </citation>
    <scope>NUCLEOTIDE SEQUENCE [LARGE SCALE GENOMIC DNA]</scope>
    <source>
        <tissue evidence="4">Fresh leaf</tissue>
    </source>
</reference>
<reference evidence="7" key="4">
    <citation type="submission" date="2025-04" db="UniProtKB">
        <authorList>
            <consortium name="RefSeq"/>
        </authorList>
    </citation>
    <scope>IDENTIFICATION</scope>
    <source>
        <tissue evidence="7">Leaf</tissue>
    </source>
</reference>
<dbReference type="InterPro" id="IPR002213">
    <property type="entry name" value="UDP_glucos_trans"/>
</dbReference>
<reference evidence="5" key="1">
    <citation type="journal article" date="2017" name="Plant J.">
        <title>The pomegranate (Punica granatum L.) genome and the genomics of punicalagin biosynthesis.</title>
        <authorList>
            <person name="Qin G."/>
            <person name="Xu C."/>
            <person name="Ming R."/>
            <person name="Tang H."/>
            <person name="Guyot R."/>
            <person name="Kramer E.M."/>
            <person name="Hu Y."/>
            <person name="Yi X."/>
            <person name="Qi Y."/>
            <person name="Xu X."/>
            <person name="Gao Z."/>
            <person name="Pan H."/>
            <person name="Jian J."/>
            <person name="Tian Y."/>
            <person name="Yue Z."/>
            <person name="Xu Y."/>
        </authorList>
    </citation>
    <scope>NUCLEOTIDE SEQUENCE [LARGE SCALE GENOMIC DNA]</scope>
    <source>
        <strain evidence="5">cv. Dabenzi</strain>
    </source>
</reference>
<protein>
    <submittedName>
        <fullName evidence="7">UDP-glycosyltransferase 83A1-like</fullName>
    </submittedName>
</protein>
<reference evidence="6" key="3">
    <citation type="journal article" date="2020" name="Plant Biotechnol. J.">
        <title>The pomegranate (Punica granatum L.) draft genome dissects genetic divergence between soft- and hard-seeded cultivars.</title>
        <authorList>
            <person name="Luo X."/>
            <person name="Li H."/>
            <person name="Wu Z."/>
            <person name="Yao W."/>
            <person name="Zhao P."/>
            <person name="Cao D."/>
            <person name="Yu H."/>
            <person name="Li K."/>
            <person name="Poudel K."/>
            <person name="Zhao D."/>
            <person name="Zhang F."/>
            <person name="Xia X."/>
            <person name="Chen L."/>
            <person name="Wang Q."/>
            <person name="Jing D."/>
            <person name="Cao S."/>
        </authorList>
    </citation>
    <scope>NUCLEOTIDE SEQUENCE [LARGE SCALE GENOMIC DNA]</scope>
</reference>
<dbReference type="OrthoDB" id="5835829at2759"/>
<dbReference type="CDD" id="cd03784">
    <property type="entry name" value="GT1_Gtf-like"/>
    <property type="match status" value="1"/>
</dbReference>
<dbReference type="GO" id="GO:0080044">
    <property type="term" value="F:quercetin 7-O-glucosyltransferase activity"/>
    <property type="evidence" value="ECO:0007669"/>
    <property type="project" value="TreeGrafter"/>
</dbReference>
<dbReference type="PANTHER" id="PTHR11926:SF1412">
    <property type="entry name" value="UDP-GLYCOSYLTRANSFERASE 83A1-LIKE"/>
    <property type="match status" value="1"/>
</dbReference>
<evidence type="ECO:0000313" key="4">
    <source>
        <dbReference type="EMBL" id="OWM64533.1"/>
    </source>
</evidence>
<evidence type="ECO:0000313" key="7">
    <source>
        <dbReference type="RefSeq" id="XP_031396356.1"/>
    </source>
</evidence>
<dbReference type="FunFam" id="3.40.50.2000:FF:000108">
    <property type="entry name" value="UDP-glycosyltransferase 83A1"/>
    <property type="match status" value="1"/>
</dbReference>
<dbReference type="PANTHER" id="PTHR11926">
    <property type="entry name" value="GLUCOSYL/GLUCURONOSYL TRANSFERASES"/>
    <property type="match status" value="1"/>
</dbReference>
<dbReference type="GO" id="GO:0080043">
    <property type="term" value="F:quercetin 3-O-glucosyltransferase activity"/>
    <property type="evidence" value="ECO:0007669"/>
    <property type="project" value="TreeGrafter"/>
</dbReference>
<organism evidence="4 5">
    <name type="scientific">Punica granatum</name>
    <name type="common">Pomegranate</name>
    <dbReference type="NCBI Taxonomy" id="22663"/>
    <lineage>
        <taxon>Eukaryota</taxon>
        <taxon>Viridiplantae</taxon>
        <taxon>Streptophyta</taxon>
        <taxon>Embryophyta</taxon>
        <taxon>Tracheophyta</taxon>
        <taxon>Spermatophyta</taxon>
        <taxon>Magnoliopsida</taxon>
        <taxon>eudicotyledons</taxon>
        <taxon>Gunneridae</taxon>
        <taxon>Pentapetalae</taxon>
        <taxon>rosids</taxon>
        <taxon>malvids</taxon>
        <taxon>Myrtales</taxon>
        <taxon>Lythraceae</taxon>
        <taxon>Punica</taxon>
    </lineage>
</organism>
<dbReference type="SUPFAM" id="SSF53756">
    <property type="entry name" value="UDP-Glycosyltransferase/glycogen phosphorylase"/>
    <property type="match status" value="1"/>
</dbReference>
<dbReference type="Gene3D" id="3.40.50.2000">
    <property type="entry name" value="Glycogen Phosphorylase B"/>
    <property type="match status" value="2"/>
</dbReference>
<dbReference type="GeneID" id="116207522"/>
<dbReference type="AlphaFoldDB" id="A0A218VW39"/>
<evidence type="ECO:0000256" key="2">
    <source>
        <dbReference type="ARBA" id="ARBA00022676"/>
    </source>
</evidence>
<evidence type="ECO:0000256" key="3">
    <source>
        <dbReference type="ARBA" id="ARBA00022679"/>
    </source>
</evidence>
<keyword evidence="2" id="KW-0328">Glycosyltransferase</keyword>
<dbReference type="Pfam" id="PF00201">
    <property type="entry name" value="UDPGT"/>
    <property type="match status" value="1"/>
</dbReference>
<dbReference type="EMBL" id="MTKT01005809">
    <property type="protein sequence ID" value="OWM64533.1"/>
    <property type="molecule type" value="Genomic_DNA"/>
</dbReference>
<evidence type="ECO:0000313" key="5">
    <source>
        <dbReference type="Proteomes" id="UP000197138"/>
    </source>
</evidence>
<dbReference type="Proteomes" id="UP000197138">
    <property type="component" value="Unassembled WGS sequence"/>
</dbReference>
<dbReference type="Proteomes" id="UP000515151">
    <property type="component" value="Chromosome 5"/>
</dbReference>
<gene>
    <name evidence="7" type="primary">LOC116207522</name>
    <name evidence="4" type="ORF">CDL15_Pgr020500</name>
</gene>
<keyword evidence="6" id="KW-1185">Reference proteome</keyword>
<keyword evidence="3" id="KW-0808">Transferase</keyword>
<dbReference type="FunFam" id="3.40.50.2000:FF:000061">
    <property type="entry name" value="UDP-glycosyltransferase 83A1"/>
    <property type="match status" value="1"/>
</dbReference>
<sequence length="457" mass="51055">MSAPMPHVLAIPYPAQGHVIPLLEIAQLLAKHGLRVTFVNTDFNHSRIVRAVERMDFLGDQIRLVSIPDGLGPGENRNDLEKITEVMFRVMPGKLQKLIEEINRKEEDRITCVLSDACVSWPIEVAVKMKIPRAAFCPFSAAVFASGLAVPKLIKDGVITDDGTVIGQQTFRLAPDMPVMGATNLLWTCMGASFSQRIVLDLMVGYSVSLKLADRVICNSSSVLEPAALEFIPQMKPIGPLLAGDRFGDPGGYFWVEDTSCLKWLDEQPPNSVVYVAFGSFTVFDRTQFQELALGLELLRRPFLWVVRPDICEETDELYPEGFQERVSGRGKMVGWAPQQKVLSHPSVACFVSHCGWNSTMEATSNGVPLLCWPYFADQFLNESYICDKWKTGLKFDRGDGGIVTRDEIKLKVHLLLDNGEFSKQTRDLKEKVKASVREGGESHTNFIDFVEWIKAL</sequence>
<evidence type="ECO:0000256" key="1">
    <source>
        <dbReference type="ARBA" id="ARBA00009995"/>
    </source>
</evidence>
<dbReference type="RefSeq" id="XP_031396356.1">
    <property type="nucleotide sequence ID" value="XM_031540496.1"/>
</dbReference>
<evidence type="ECO:0000313" key="6">
    <source>
        <dbReference type="Proteomes" id="UP000515151"/>
    </source>
</evidence>
<accession>A0A218VW39</accession>